<dbReference type="EMBL" id="BMWX01000002">
    <property type="protein sequence ID" value="GGZ19374.1"/>
    <property type="molecule type" value="Genomic_DNA"/>
</dbReference>
<comment type="caution">
    <text evidence="1">The sequence shown here is derived from an EMBL/GenBank/DDBJ whole genome shotgun (WGS) entry which is preliminary data.</text>
</comment>
<dbReference type="AlphaFoldDB" id="A0A918PS07"/>
<gene>
    <name evidence="1" type="ORF">GCM10007049_09700</name>
</gene>
<sequence>MAIFLVAICCFIVSNSQYLLTDHQESERVLVTASSEGADSESNEDHQSFMDVATEAVVVPFANLVASTTLQLIYEIVGFEDRAVQPRSLVVGYSSYFLEVLLEQIAAPNAP</sequence>
<accession>A0A918PS07</accession>
<proteinExistence type="predicted"/>
<evidence type="ECO:0000313" key="2">
    <source>
        <dbReference type="Proteomes" id="UP000619457"/>
    </source>
</evidence>
<keyword evidence="2" id="KW-1185">Reference proteome</keyword>
<reference evidence="1" key="1">
    <citation type="journal article" date="2014" name="Int. J. Syst. Evol. Microbiol.">
        <title>Complete genome sequence of Corynebacterium casei LMG S-19264T (=DSM 44701T), isolated from a smear-ripened cheese.</title>
        <authorList>
            <consortium name="US DOE Joint Genome Institute (JGI-PGF)"/>
            <person name="Walter F."/>
            <person name="Albersmeier A."/>
            <person name="Kalinowski J."/>
            <person name="Ruckert C."/>
        </authorList>
    </citation>
    <scope>NUCLEOTIDE SEQUENCE</scope>
    <source>
        <strain evidence="1">KCTC 12368</strain>
    </source>
</reference>
<organism evidence="1 2">
    <name type="scientific">Echinicola pacifica</name>
    <dbReference type="NCBI Taxonomy" id="346377"/>
    <lineage>
        <taxon>Bacteria</taxon>
        <taxon>Pseudomonadati</taxon>
        <taxon>Bacteroidota</taxon>
        <taxon>Cytophagia</taxon>
        <taxon>Cytophagales</taxon>
        <taxon>Cyclobacteriaceae</taxon>
        <taxon>Echinicola</taxon>
    </lineage>
</organism>
<name>A0A918PS07_9BACT</name>
<protein>
    <submittedName>
        <fullName evidence="1">Uncharacterized protein</fullName>
    </submittedName>
</protein>
<dbReference type="Proteomes" id="UP000619457">
    <property type="component" value="Unassembled WGS sequence"/>
</dbReference>
<evidence type="ECO:0000313" key="1">
    <source>
        <dbReference type="EMBL" id="GGZ19374.1"/>
    </source>
</evidence>
<reference evidence="1" key="2">
    <citation type="submission" date="2020-09" db="EMBL/GenBank/DDBJ databases">
        <authorList>
            <person name="Sun Q."/>
            <person name="Kim S."/>
        </authorList>
    </citation>
    <scope>NUCLEOTIDE SEQUENCE</scope>
    <source>
        <strain evidence="1">KCTC 12368</strain>
    </source>
</reference>